<dbReference type="Pfam" id="PF05762">
    <property type="entry name" value="VWA_CoxE"/>
    <property type="match status" value="1"/>
</dbReference>
<dbReference type="Proteomes" id="UP001174908">
    <property type="component" value="Unassembled WGS sequence"/>
</dbReference>
<evidence type="ECO:0000256" key="1">
    <source>
        <dbReference type="SAM" id="MobiDB-lite"/>
    </source>
</evidence>
<feature type="region of interest" description="Disordered" evidence="1">
    <location>
        <begin position="1"/>
        <end position="24"/>
    </location>
</feature>
<organism evidence="3 4">
    <name type="scientific">Variovorax dokdonensis</name>
    <dbReference type="NCBI Taxonomy" id="344883"/>
    <lineage>
        <taxon>Bacteria</taxon>
        <taxon>Pseudomonadati</taxon>
        <taxon>Pseudomonadota</taxon>
        <taxon>Betaproteobacteria</taxon>
        <taxon>Burkholderiales</taxon>
        <taxon>Comamonadaceae</taxon>
        <taxon>Variovorax</taxon>
    </lineage>
</organism>
<proteinExistence type="predicted"/>
<dbReference type="EMBL" id="JASZYV010000002">
    <property type="protein sequence ID" value="MDM0045487.1"/>
    <property type="molecule type" value="Genomic_DNA"/>
</dbReference>
<name>A0ABT7NC43_9BURK</name>
<gene>
    <name evidence="3" type="ORF">QTH91_13420</name>
</gene>
<evidence type="ECO:0000313" key="3">
    <source>
        <dbReference type="EMBL" id="MDM0045487.1"/>
    </source>
</evidence>
<dbReference type="PANTHER" id="PTHR39338:SF6">
    <property type="entry name" value="BLL5662 PROTEIN"/>
    <property type="match status" value="1"/>
</dbReference>
<dbReference type="Gene3D" id="3.40.50.410">
    <property type="entry name" value="von Willebrand factor, type A domain"/>
    <property type="match status" value="1"/>
</dbReference>
<dbReference type="InterPro" id="IPR002035">
    <property type="entry name" value="VWF_A"/>
</dbReference>
<evidence type="ECO:0000259" key="2">
    <source>
        <dbReference type="SMART" id="SM00327"/>
    </source>
</evidence>
<feature type="domain" description="VWFA" evidence="2">
    <location>
        <begin position="239"/>
        <end position="415"/>
    </location>
</feature>
<sequence>MTTPGTPANPAPGNASGQQPTRIHQLGDARRGKLAGNIAAFGRALRRAGVRTDATRIALATQAAMLVGVERKLDLSAAIESVMVSREQDRMVFRELFDAWFQDPDLAHKMLAQMLPSAEGKAQPVQRRPRVREALAAPKAPRPENKGEQEVQFDAAMTASERQRLHHADFNALGASEYRLVERLARDVTLPLPTLPARRLRASSGRPHSRMHWPGVMHEAGRTGAEIVRLPRLTRREEPLPLLVLVDVSGSMERYARLLLAFLHAATHRAGRRDVFAFGTHLTDLTPAFRLADTDEMLLRAGAAIDDFAGGTRLGDSLAQLRQLHARRLIGRRTLVLLVSDGLDTGDPEHLDDQLRWLKRHARQVLWLNPLLRFEGYAPLARGAAMLHRHADAMLAVHNLNALEQLARSLAALMRSARR</sequence>
<dbReference type="InterPro" id="IPR011195">
    <property type="entry name" value="UCP010256"/>
</dbReference>
<accession>A0ABT7NC43</accession>
<dbReference type="RefSeq" id="WP_286660557.1">
    <property type="nucleotide sequence ID" value="NZ_JASZYV010000002.1"/>
</dbReference>
<dbReference type="InterPro" id="IPR008912">
    <property type="entry name" value="Uncharacterised_CoxE"/>
</dbReference>
<evidence type="ECO:0000313" key="4">
    <source>
        <dbReference type="Proteomes" id="UP001174908"/>
    </source>
</evidence>
<dbReference type="SUPFAM" id="SSF53300">
    <property type="entry name" value="vWA-like"/>
    <property type="match status" value="1"/>
</dbReference>
<protein>
    <submittedName>
        <fullName evidence="3">VWA domain-containing protein</fullName>
    </submittedName>
</protein>
<dbReference type="CDD" id="cd00198">
    <property type="entry name" value="vWFA"/>
    <property type="match status" value="1"/>
</dbReference>
<feature type="compositionally biased region" description="Low complexity" evidence="1">
    <location>
        <begin position="1"/>
        <end position="15"/>
    </location>
</feature>
<keyword evidence="4" id="KW-1185">Reference proteome</keyword>
<comment type="caution">
    <text evidence="3">The sequence shown here is derived from an EMBL/GenBank/DDBJ whole genome shotgun (WGS) entry which is preliminary data.</text>
</comment>
<dbReference type="PIRSF" id="PIRSF010256">
    <property type="entry name" value="CoxE_vWa"/>
    <property type="match status" value="1"/>
</dbReference>
<reference evidence="3" key="1">
    <citation type="submission" date="2023-06" db="EMBL/GenBank/DDBJ databases">
        <authorList>
            <person name="Jiang Y."/>
            <person name="Liu Q."/>
        </authorList>
    </citation>
    <scope>NUCLEOTIDE SEQUENCE</scope>
    <source>
        <strain evidence="3">CGMCC 1.12089</strain>
    </source>
</reference>
<dbReference type="PANTHER" id="PTHR39338">
    <property type="entry name" value="BLL5662 PROTEIN-RELATED"/>
    <property type="match status" value="1"/>
</dbReference>
<dbReference type="InterPro" id="IPR036465">
    <property type="entry name" value="vWFA_dom_sf"/>
</dbReference>
<dbReference type="SMART" id="SM00327">
    <property type="entry name" value="VWA"/>
    <property type="match status" value="1"/>
</dbReference>